<evidence type="ECO:0000313" key="2">
    <source>
        <dbReference type="EMBL" id="CAG9818908.1"/>
    </source>
</evidence>
<protein>
    <submittedName>
        <fullName evidence="2">Uncharacterized protein</fullName>
    </submittedName>
</protein>
<dbReference type="OrthoDB" id="6722119at2759"/>
<evidence type="ECO:0000313" key="3">
    <source>
        <dbReference type="Proteomes" id="UP001153737"/>
    </source>
</evidence>
<gene>
    <name evidence="2" type="ORF">PHAECO_LOCUS6487</name>
</gene>
<evidence type="ECO:0000256" key="1">
    <source>
        <dbReference type="SAM" id="MobiDB-lite"/>
    </source>
</evidence>
<feature type="compositionally biased region" description="Basic and acidic residues" evidence="1">
    <location>
        <begin position="144"/>
        <end position="156"/>
    </location>
</feature>
<feature type="region of interest" description="Disordered" evidence="1">
    <location>
        <begin position="144"/>
        <end position="172"/>
    </location>
</feature>
<name>A0A9N9SGK8_PHACE</name>
<dbReference type="Proteomes" id="UP001153737">
    <property type="component" value="Chromosome 2"/>
</dbReference>
<accession>A0A9N9SGK8</accession>
<organism evidence="2 3">
    <name type="scientific">Phaedon cochleariae</name>
    <name type="common">Mustard beetle</name>
    <dbReference type="NCBI Taxonomy" id="80249"/>
    <lineage>
        <taxon>Eukaryota</taxon>
        <taxon>Metazoa</taxon>
        <taxon>Ecdysozoa</taxon>
        <taxon>Arthropoda</taxon>
        <taxon>Hexapoda</taxon>
        <taxon>Insecta</taxon>
        <taxon>Pterygota</taxon>
        <taxon>Neoptera</taxon>
        <taxon>Endopterygota</taxon>
        <taxon>Coleoptera</taxon>
        <taxon>Polyphaga</taxon>
        <taxon>Cucujiformia</taxon>
        <taxon>Chrysomeloidea</taxon>
        <taxon>Chrysomelidae</taxon>
        <taxon>Chrysomelinae</taxon>
        <taxon>Chrysomelini</taxon>
        <taxon>Phaedon</taxon>
    </lineage>
</organism>
<keyword evidence="3" id="KW-1185">Reference proteome</keyword>
<dbReference type="PANTHER" id="PTHR34153:SF2">
    <property type="entry name" value="SI:CH211-262H13.3-RELATED"/>
    <property type="match status" value="1"/>
</dbReference>
<sequence length="172" mass="20167">MLLRNLSENRDTNKPIEAFIILKDFPLKEDKFHIVEDELRDTGVFRKWVEDLSKLGGNNYKETSRRILKRVLDDQFFKTFSLHEKIKTSESSPEDANIVGETRVEALKNRFEAVHKNFQQYSLKDIEIVIGIWLSKCNERLNKKGLSQERPERTETPDDDLVNGNDEKGQEK</sequence>
<reference evidence="2" key="1">
    <citation type="submission" date="2022-01" db="EMBL/GenBank/DDBJ databases">
        <authorList>
            <person name="King R."/>
        </authorList>
    </citation>
    <scope>NUCLEOTIDE SEQUENCE</scope>
</reference>
<proteinExistence type="predicted"/>
<dbReference type="EMBL" id="OU896708">
    <property type="protein sequence ID" value="CAG9818908.1"/>
    <property type="molecule type" value="Genomic_DNA"/>
</dbReference>
<dbReference type="PANTHER" id="PTHR34153">
    <property type="entry name" value="SI:CH211-262H13.3-RELATED-RELATED"/>
    <property type="match status" value="1"/>
</dbReference>
<reference evidence="2" key="2">
    <citation type="submission" date="2022-10" db="EMBL/GenBank/DDBJ databases">
        <authorList>
            <consortium name="ENA_rothamsted_submissions"/>
            <consortium name="culmorum"/>
            <person name="King R."/>
        </authorList>
    </citation>
    <scope>NUCLEOTIDE SEQUENCE</scope>
</reference>
<dbReference type="AlphaFoldDB" id="A0A9N9SGK8"/>